<keyword evidence="1" id="KW-0863">Zinc-finger</keyword>
<sequence length="635" mass="71572">MRKLPNKLHVLWVTAAHPRQIGSFDLFYIDNSTLPDKSSQSIINFFSSIIDEYPFVILISDGGPALTSNALSEFFSLHEICFHIDSQPSNTQKITSLKYRPESNGRIESRISSLKKKLKKAALLNIPSSQKLQWTTNALNTSLSRTKITKGEIQFLSPAEKYYLNCAVLPVKLPTFKKSVPSPKDIYFKSRGIVLDKFEKSKLRGMYGRQVSLVKNENGMTHLISSNYVFEGTPSPLYAPYMLSDSVLLNKTETVWQTSESLLTTPPFSPPDHHHTLAESLEIHVHELSDVMSNISFEIPVDNTPLNEGYSSFKFESDLLTLLKRNSDCSFAVIDGSVSNSKDTQECLMVGHGVGIVGYFNKSPLLISKRSFAVGRSTAPQTDTESKVIQQRLLHKTNLNENTEELTMYVKKDYSKRSSNVETNKCYNCKDFGHFANQCSSKKYEHQTYVFTIVDNEWICNTILDKSTSNLVILDSGSSVHAFSNLHFLKNVKNIPLKILKTADGSKVQVNKAGTLSLPGQELHDILYVPQFHTNLLSLGNLLQNFNLNKKDSNLFLKSSNINITVLTINSMLIINLQQDVCFYLTKCDDTDLFHKRFVYTNLKSKEKTLHKTFKNISSSCSSCSAIKICRITHT</sequence>
<proteinExistence type="predicted"/>
<dbReference type="InterPro" id="IPR036397">
    <property type="entry name" value="RNaseH_sf"/>
</dbReference>
<organism evidence="3 4">
    <name type="scientific">Strongyloides venezuelensis</name>
    <name type="common">Threadworm</name>
    <dbReference type="NCBI Taxonomy" id="75913"/>
    <lineage>
        <taxon>Eukaryota</taxon>
        <taxon>Metazoa</taxon>
        <taxon>Ecdysozoa</taxon>
        <taxon>Nematoda</taxon>
        <taxon>Chromadorea</taxon>
        <taxon>Rhabditida</taxon>
        <taxon>Tylenchina</taxon>
        <taxon>Panagrolaimomorpha</taxon>
        <taxon>Strongyloidoidea</taxon>
        <taxon>Strongyloididae</taxon>
        <taxon>Strongyloides</taxon>
    </lineage>
</organism>
<evidence type="ECO:0000313" key="3">
    <source>
        <dbReference type="Proteomes" id="UP000035680"/>
    </source>
</evidence>
<keyword evidence="3" id="KW-1185">Reference proteome</keyword>
<dbReference type="InterPro" id="IPR012337">
    <property type="entry name" value="RNaseH-like_sf"/>
</dbReference>
<dbReference type="GO" id="GO:0003676">
    <property type="term" value="F:nucleic acid binding"/>
    <property type="evidence" value="ECO:0007669"/>
    <property type="project" value="InterPro"/>
</dbReference>
<dbReference type="AlphaFoldDB" id="A0A0K0FRU5"/>
<accession>A0A0K0FRU5</accession>
<keyword evidence="1" id="KW-0862">Zinc</keyword>
<dbReference type="GO" id="GO:0008270">
    <property type="term" value="F:zinc ion binding"/>
    <property type="evidence" value="ECO:0007669"/>
    <property type="project" value="UniProtKB-KW"/>
</dbReference>
<dbReference type="InterPro" id="IPR001878">
    <property type="entry name" value="Znf_CCHC"/>
</dbReference>
<dbReference type="WBParaSite" id="SVE_1279800.1">
    <property type="protein sequence ID" value="SVE_1279800.1"/>
    <property type="gene ID" value="SVE_1279800"/>
</dbReference>
<dbReference type="SUPFAM" id="SSF53098">
    <property type="entry name" value="Ribonuclease H-like"/>
    <property type="match status" value="1"/>
</dbReference>
<evidence type="ECO:0000256" key="1">
    <source>
        <dbReference type="PROSITE-ProRule" id="PRU00047"/>
    </source>
</evidence>
<evidence type="ECO:0000313" key="4">
    <source>
        <dbReference type="WBParaSite" id="SVE_1279800.1"/>
    </source>
</evidence>
<dbReference type="PROSITE" id="PS50158">
    <property type="entry name" value="ZF_CCHC"/>
    <property type="match status" value="1"/>
</dbReference>
<evidence type="ECO:0000259" key="2">
    <source>
        <dbReference type="PROSITE" id="PS50158"/>
    </source>
</evidence>
<dbReference type="SMART" id="SM00343">
    <property type="entry name" value="ZnF_C2HC"/>
    <property type="match status" value="1"/>
</dbReference>
<dbReference type="InterPro" id="IPR036875">
    <property type="entry name" value="Znf_CCHC_sf"/>
</dbReference>
<dbReference type="Pfam" id="PF22936">
    <property type="entry name" value="Pol_BBD"/>
    <property type="match status" value="1"/>
</dbReference>
<reference evidence="4" key="2">
    <citation type="submission" date="2015-08" db="UniProtKB">
        <authorList>
            <consortium name="WormBaseParasite"/>
        </authorList>
    </citation>
    <scope>IDENTIFICATION</scope>
</reference>
<dbReference type="Proteomes" id="UP000035680">
    <property type="component" value="Unassembled WGS sequence"/>
</dbReference>
<keyword evidence="1" id="KW-0479">Metal-binding</keyword>
<dbReference type="Pfam" id="PF00098">
    <property type="entry name" value="zf-CCHC"/>
    <property type="match status" value="1"/>
</dbReference>
<dbReference type="Gene3D" id="4.10.60.10">
    <property type="entry name" value="Zinc finger, CCHC-type"/>
    <property type="match status" value="1"/>
</dbReference>
<dbReference type="GO" id="GO:0019899">
    <property type="term" value="F:enzyme binding"/>
    <property type="evidence" value="ECO:0007669"/>
    <property type="project" value="UniProtKB-ARBA"/>
</dbReference>
<dbReference type="Gene3D" id="3.30.420.10">
    <property type="entry name" value="Ribonuclease H-like superfamily/Ribonuclease H"/>
    <property type="match status" value="1"/>
</dbReference>
<feature type="domain" description="CCHC-type" evidence="2">
    <location>
        <begin position="425"/>
        <end position="439"/>
    </location>
</feature>
<dbReference type="STRING" id="75913.A0A0K0FRU5"/>
<dbReference type="InterPro" id="IPR054722">
    <property type="entry name" value="PolX-like_BBD"/>
</dbReference>
<reference evidence="3" key="1">
    <citation type="submission" date="2014-07" db="EMBL/GenBank/DDBJ databases">
        <authorList>
            <person name="Martin A.A"/>
            <person name="De Silva N."/>
        </authorList>
    </citation>
    <scope>NUCLEOTIDE SEQUENCE</scope>
</reference>
<dbReference type="SUPFAM" id="SSF57756">
    <property type="entry name" value="Retrovirus zinc finger-like domains"/>
    <property type="match status" value="1"/>
</dbReference>
<protein>
    <submittedName>
        <fullName evidence="4">CCHC-type domain-containing protein</fullName>
    </submittedName>
</protein>
<name>A0A0K0FRU5_STRVS</name>